<keyword evidence="4" id="KW-1185">Reference proteome</keyword>
<evidence type="ECO:0000313" key="3">
    <source>
        <dbReference type="EMBL" id="KAG8508116.1"/>
    </source>
</evidence>
<dbReference type="Pfam" id="PF03868">
    <property type="entry name" value="Ribosomal_L6e_N"/>
    <property type="match status" value="1"/>
</dbReference>
<name>A0A8J6DH74_GALPY</name>
<comment type="caution">
    <text evidence="3">The sequence shown here is derived from an EMBL/GenBank/DDBJ whole genome shotgun (WGS) entry which is preliminary data.</text>
</comment>
<proteinExistence type="predicted"/>
<dbReference type="EMBL" id="JAGFMF010012069">
    <property type="protein sequence ID" value="KAG8508116.1"/>
    <property type="molecule type" value="Genomic_DNA"/>
</dbReference>
<dbReference type="AlphaFoldDB" id="A0A8J6DH74"/>
<evidence type="ECO:0000259" key="2">
    <source>
        <dbReference type="Pfam" id="PF03868"/>
    </source>
</evidence>
<reference evidence="3" key="1">
    <citation type="journal article" date="2021" name="Evol. Appl.">
        <title>The genome of the Pyrenean desman and the effects of bottlenecks and inbreeding on the genomic landscape of an endangered species.</title>
        <authorList>
            <person name="Escoda L."/>
            <person name="Castresana J."/>
        </authorList>
    </citation>
    <scope>NUCLEOTIDE SEQUENCE</scope>
    <source>
        <strain evidence="3">IBE-C5619</strain>
    </source>
</reference>
<feature type="domain" description="Large ribosomal subunit protein uL6 N-terminal" evidence="2">
    <location>
        <begin position="34"/>
        <end position="86"/>
    </location>
</feature>
<dbReference type="Proteomes" id="UP000700334">
    <property type="component" value="Unassembled WGS sequence"/>
</dbReference>
<dbReference type="OrthoDB" id="2436667at2759"/>
<dbReference type="InterPro" id="IPR005568">
    <property type="entry name" value="Ribosomal_uL6_N"/>
</dbReference>
<organism evidence="3 4">
    <name type="scientific">Galemys pyrenaicus</name>
    <name type="common">Iberian desman</name>
    <name type="synonym">Pyrenean desman</name>
    <dbReference type="NCBI Taxonomy" id="202257"/>
    <lineage>
        <taxon>Eukaryota</taxon>
        <taxon>Metazoa</taxon>
        <taxon>Chordata</taxon>
        <taxon>Craniata</taxon>
        <taxon>Vertebrata</taxon>
        <taxon>Euteleostomi</taxon>
        <taxon>Mammalia</taxon>
        <taxon>Eutheria</taxon>
        <taxon>Laurasiatheria</taxon>
        <taxon>Eulipotyphla</taxon>
        <taxon>Talpidae</taxon>
        <taxon>Galemys</taxon>
    </lineage>
</organism>
<feature type="compositionally biased region" description="Basic residues" evidence="1">
    <location>
        <begin position="25"/>
        <end position="40"/>
    </location>
</feature>
<keyword evidence="3" id="KW-0687">Ribonucleoprotein</keyword>
<protein>
    <submittedName>
        <fullName evidence="3">60S ribosomal protein L6</fullName>
    </submittedName>
</protein>
<keyword evidence="3" id="KW-0689">Ribosomal protein</keyword>
<dbReference type="GO" id="GO:0003735">
    <property type="term" value="F:structural constituent of ribosome"/>
    <property type="evidence" value="ECO:0007669"/>
    <property type="project" value="InterPro"/>
</dbReference>
<feature type="compositionally biased region" description="Basic and acidic residues" evidence="1">
    <location>
        <begin position="1"/>
        <end position="16"/>
    </location>
</feature>
<evidence type="ECO:0000313" key="4">
    <source>
        <dbReference type="Proteomes" id="UP000700334"/>
    </source>
</evidence>
<evidence type="ECO:0000256" key="1">
    <source>
        <dbReference type="SAM" id="MobiDB-lite"/>
    </source>
</evidence>
<dbReference type="GO" id="GO:0005840">
    <property type="term" value="C:ribosome"/>
    <property type="evidence" value="ECO:0007669"/>
    <property type="project" value="UniProtKB-KW"/>
</dbReference>
<dbReference type="GO" id="GO:0006412">
    <property type="term" value="P:translation"/>
    <property type="evidence" value="ECO:0007669"/>
    <property type="project" value="InterPro"/>
</dbReference>
<sequence>TMDENAEKAPKEKEPGAKTNDTGGKIRKLKAKTPKKGKPHCRQNHVLIRAINGYFWSTMYSRKTIYLAAKSRIEKKKEKVLAIIAKAAGGEKNDSTWEAVLTKCLDTILPKMYLEGWHDRGKRVDFWKQLGNGLLLGAAHLSSIKLPCGTPGICYATSTKTDNSRVKIPRHQEGKIFDKMKEQCKVDQKAVNSPVLPHIKAIPQL</sequence>
<accession>A0A8J6DH74</accession>
<feature type="region of interest" description="Disordered" evidence="1">
    <location>
        <begin position="1"/>
        <end position="40"/>
    </location>
</feature>
<gene>
    <name evidence="3" type="ORF">J0S82_001618</name>
</gene>
<feature type="non-terminal residue" evidence="3">
    <location>
        <position position="205"/>
    </location>
</feature>